<evidence type="ECO:0000256" key="5">
    <source>
        <dbReference type="ARBA" id="ARBA00023136"/>
    </source>
</evidence>
<dbReference type="EMBL" id="CAXAJV020001296">
    <property type="protein sequence ID" value="CAL7947484.1"/>
    <property type="molecule type" value="Genomic_DNA"/>
</dbReference>
<evidence type="ECO:0000256" key="2">
    <source>
        <dbReference type="ARBA" id="ARBA00006824"/>
    </source>
</evidence>
<protein>
    <recommendedName>
        <fullName evidence="9">Mpv17-like protein</fullName>
    </recommendedName>
</protein>
<dbReference type="InterPro" id="IPR007248">
    <property type="entry name" value="Mpv17_PMP22"/>
</dbReference>
<comment type="similarity">
    <text evidence="2 6">Belongs to the peroxisomal membrane protein PXMP2/4 family.</text>
</comment>
<evidence type="ECO:0000256" key="4">
    <source>
        <dbReference type="ARBA" id="ARBA00022989"/>
    </source>
</evidence>
<sequence length="202" mass="23688">MRMILVKFREVSKKYPVIRGMISYTIIWPTGCLIQQKLVGKDELNYTQALRFSLYGGFFVAPTLYCWLRCSTYFWPKTDLKSAITKALVEQVTYSPAAMCCFFFGINLLEMKPISECIDEVKQKFWPTYKIGVCVWPILQTINFFFVPEHNRVVYVSFCSLMWTSFLAYMKTREAKKKNHLENSINIKSQTEDKSKRVSLAR</sequence>
<accession>A0ABP1P2L8</accession>
<keyword evidence="5 6" id="KW-0472">Membrane</keyword>
<evidence type="ECO:0000256" key="3">
    <source>
        <dbReference type="ARBA" id="ARBA00022692"/>
    </source>
</evidence>
<keyword evidence="3 6" id="KW-0812">Transmembrane</keyword>
<proteinExistence type="inferred from homology"/>
<dbReference type="Proteomes" id="UP001642520">
    <property type="component" value="Unassembled WGS sequence"/>
</dbReference>
<gene>
    <name evidence="7" type="ORF">XYLVIOL_LOCUS8371</name>
</gene>
<feature type="transmembrane region" description="Helical" evidence="6">
    <location>
        <begin position="153"/>
        <end position="170"/>
    </location>
</feature>
<evidence type="ECO:0000256" key="6">
    <source>
        <dbReference type="RuleBase" id="RU363053"/>
    </source>
</evidence>
<keyword evidence="8" id="KW-1185">Reference proteome</keyword>
<dbReference type="PANTHER" id="PTHR11266:SF75">
    <property type="entry name" value="IP10007P-RELATED"/>
    <property type="match status" value="1"/>
</dbReference>
<comment type="caution">
    <text evidence="7">The sequence shown here is derived from an EMBL/GenBank/DDBJ whole genome shotgun (WGS) entry which is preliminary data.</text>
</comment>
<evidence type="ECO:0000256" key="1">
    <source>
        <dbReference type="ARBA" id="ARBA00004141"/>
    </source>
</evidence>
<name>A0ABP1P2L8_XYLVO</name>
<organism evidence="7 8">
    <name type="scientific">Xylocopa violacea</name>
    <name type="common">Violet carpenter bee</name>
    <name type="synonym">Apis violacea</name>
    <dbReference type="NCBI Taxonomy" id="135666"/>
    <lineage>
        <taxon>Eukaryota</taxon>
        <taxon>Metazoa</taxon>
        <taxon>Ecdysozoa</taxon>
        <taxon>Arthropoda</taxon>
        <taxon>Hexapoda</taxon>
        <taxon>Insecta</taxon>
        <taxon>Pterygota</taxon>
        <taxon>Neoptera</taxon>
        <taxon>Endopterygota</taxon>
        <taxon>Hymenoptera</taxon>
        <taxon>Apocrita</taxon>
        <taxon>Aculeata</taxon>
        <taxon>Apoidea</taxon>
        <taxon>Anthophila</taxon>
        <taxon>Apidae</taxon>
        <taxon>Xylocopa</taxon>
        <taxon>Xylocopa</taxon>
    </lineage>
</organism>
<evidence type="ECO:0000313" key="7">
    <source>
        <dbReference type="EMBL" id="CAL7947484.1"/>
    </source>
</evidence>
<evidence type="ECO:0000313" key="8">
    <source>
        <dbReference type="Proteomes" id="UP001642520"/>
    </source>
</evidence>
<reference evidence="7 8" key="1">
    <citation type="submission" date="2024-08" db="EMBL/GenBank/DDBJ databases">
        <authorList>
            <person name="Will J Nash"/>
            <person name="Angela Man"/>
            <person name="Seanna McTaggart"/>
            <person name="Kendall Baker"/>
            <person name="Tom Barker"/>
            <person name="Leah Catchpole"/>
            <person name="Alex Durrant"/>
            <person name="Karim Gharbi"/>
            <person name="Naomi Irish"/>
            <person name="Gemy Kaithakottil"/>
            <person name="Debby Ku"/>
            <person name="Aaliyah Providence"/>
            <person name="Felix Shaw"/>
            <person name="David Swarbreck"/>
            <person name="Chris Watkins"/>
            <person name="Ann M. McCartney"/>
            <person name="Giulio Formenti"/>
            <person name="Alice Mouton"/>
            <person name="Noel Vella"/>
            <person name="Bjorn M von Reumont"/>
            <person name="Adriana Vella"/>
            <person name="Wilfried Haerty"/>
        </authorList>
    </citation>
    <scope>NUCLEOTIDE SEQUENCE [LARGE SCALE GENOMIC DNA]</scope>
</reference>
<dbReference type="Pfam" id="PF04117">
    <property type="entry name" value="Mpv17_PMP22"/>
    <property type="match status" value="1"/>
</dbReference>
<evidence type="ECO:0008006" key="9">
    <source>
        <dbReference type="Google" id="ProtNLM"/>
    </source>
</evidence>
<feature type="transmembrane region" description="Helical" evidence="6">
    <location>
        <begin position="129"/>
        <end position="147"/>
    </location>
</feature>
<keyword evidence="4 6" id="KW-1133">Transmembrane helix</keyword>
<dbReference type="PANTHER" id="PTHR11266">
    <property type="entry name" value="PEROXISOMAL MEMBRANE PROTEIN 2, PXMP2 MPV17"/>
    <property type="match status" value="1"/>
</dbReference>
<feature type="transmembrane region" description="Helical" evidence="6">
    <location>
        <begin position="54"/>
        <end position="75"/>
    </location>
</feature>
<comment type="subcellular location">
    <subcellularLocation>
        <location evidence="1">Membrane</location>
        <topology evidence="1">Multi-pass membrane protein</topology>
    </subcellularLocation>
</comment>